<dbReference type="Pfam" id="PF00069">
    <property type="entry name" value="Pkinase"/>
    <property type="match status" value="1"/>
</dbReference>
<dbReference type="AlphaFoldDB" id="A0A4P9YER3"/>
<evidence type="ECO:0000256" key="2">
    <source>
        <dbReference type="ARBA" id="ARBA00022840"/>
    </source>
</evidence>
<dbReference type="Gene3D" id="1.10.510.10">
    <property type="entry name" value="Transferase(Phosphotransferase) domain 1"/>
    <property type="match status" value="1"/>
</dbReference>
<proteinExistence type="predicted"/>
<reference evidence="7" key="1">
    <citation type="journal article" date="2018" name="Nat. Microbiol.">
        <title>Leveraging single-cell genomics to expand the fungal tree of life.</title>
        <authorList>
            <person name="Ahrendt S.R."/>
            <person name="Quandt C.A."/>
            <person name="Ciobanu D."/>
            <person name="Clum A."/>
            <person name="Salamov A."/>
            <person name="Andreopoulos B."/>
            <person name="Cheng J.F."/>
            <person name="Woyke T."/>
            <person name="Pelin A."/>
            <person name="Henrissat B."/>
            <person name="Reynolds N.K."/>
            <person name="Benny G.L."/>
            <person name="Smith M.E."/>
            <person name="James T.Y."/>
            <person name="Grigoriev I.V."/>
        </authorList>
    </citation>
    <scope>NUCLEOTIDE SEQUENCE [LARGE SCALE GENOMIC DNA]</scope>
    <source>
        <strain evidence="7">CSF55</strain>
    </source>
</reference>
<protein>
    <recommendedName>
        <fullName evidence="5">Protein kinase domain-containing protein</fullName>
    </recommendedName>
</protein>
<dbReference type="PROSITE" id="PS00107">
    <property type="entry name" value="PROTEIN_KINASE_ATP"/>
    <property type="match status" value="1"/>
</dbReference>
<dbReference type="GO" id="GO:0005524">
    <property type="term" value="F:ATP binding"/>
    <property type="evidence" value="ECO:0007669"/>
    <property type="project" value="UniProtKB-UniRule"/>
</dbReference>
<keyword evidence="2 3" id="KW-0067">ATP-binding</keyword>
<dbReference type="SUPFAM" id="SSF56112">
    <property type="entry name" value="Protein kinase-like (PK-like)"/>
    <property type="match status" value="1"/>
</dbReference>
<feature type="transmembrane region" description="Helical" evidence="4">
    <location>
        <begin position="388"/>
        <end position="412"/>
    </location>
</feature>
<dbReference type="InterPro" id="IPR000719">
    <property type="entry name" value="Prot_kinase_dom"/>
</dbReference>
<accession>A0A4P9YER3</accession>
<dbReference type="Gene3D" id="3.30.200.20">
    <property type="entry name" value="Phosphorylase Kinase, domain 1"/>
    <property type="match status" value="1"/>
</dbReference>
<gene>
    <name evidence="6" type="ORF">ROZALSC1DRAFT_23713</name>
</gene>
<dbReference type="EMBL" id="ML005618">
    <property type="protein sequence ID" value="RKP17937.1"/>
    <property type="molecule type" value="Genomic_DNA"/>
</dbReference>
<dbReference type="GO" id="GO:0007165">
    <property type="term" value="P:signal transduction"/>
    <property type="evidence" value="ECO:0007669"/>
    <property type="project" value="TreeGrafter"/>
</dbReference>
<keyword evidence="1 3" id="KW-0547">Nucleotide-binding</keyword>
<dbReference type="PANTHER" id="PTHR23257:SF963">
    <property type="entry name" value="AT08303P"/>
    <property type="match status" value="1"/>
</dbReference>
<keyword evidence="4" id="KW-0812">Transmembrane</keyword>
<dbReference type="GO" id="GO:0004672">
    <property type="term" value="F:protein kinase activity"/>
    <property type="evidence" value="ECO:0007669"/>
    <property type="project" value="InterPro"/>
</dbReference>
<keyword evidence="4" id="KW-0472">Membrane</keyword>
<dbReference type="PROSITE" id="PS00108">
    <property type="entry name" value="PROTEIN_KINASE_ST"/>
    <property type="match status" value="1"/>
</dbReference>
<evidence type="ECO:0000313" key="7">
    <source>
        <dbReference type="Proteomes" id="UP000281549"/>
    </source>
</evidence>
<feature type="domain" description="Protein kinase" evidence="5">
    <location>
        <begin position="556"/>
        <end position="805"/>
    </location>
</feature>
<evidence type="ECO:0000256" key="1">
    <source>
        <dbReference type="ARBA" id="ARBA00022741"/>
    </source>
</evidence>
<dbReference type="InterPro" id="IPR017441">
    <property type="entry name" value="Protein_kinase_ATP_BS"/>
</dbReference>
<keyword evidence="4" id="KW-1133">Transmembrane helix</keyword>
<evidence type="ECO:0000313" key="6">
    <source>
        <dbReference type="EMBL" id="RKP17937.1"/>
    </source>
</evidence>
<organism evidence="6 7">
    <name type="scientific">Rozella allomycis (strain CSF55)</name>
    <dbReference type="NCBI Taxonomy" id="988480"/>
    <lineage>
        <taxon>Eukaryota</taxon>
        <taxon>Fungi</taxon>
        <taxon>Fungi incertae sedis</taxon>
        <taxon>Cryptomycota</taxon>
        <taxon>Cryptomycota incertae sedis</taxon>
        <taxon>Rozella</taxon>
    </lineage>
</organism>
<dbReference type="InterPro" id="IPR050167">
    <property type="entry name" value="Ser_Thr_protein_kinase"/>
</dbReference>
<feature type="binding site" evidence="3">
    <location>
        <position position="590"/>
    </location>
    <ligand>
        <name>ATP</name>
        <dbReference type="ChEBI" id="CHEBI:30616"/>
    </ligand>
</feature>
<dbReference type="Proteomes" id="UP000281549">
    <property type="component" value="Unassembled WGS sequence"/>
</dbReference>
<evidence type="ECO:0000256" key="4">
    <source>
        <dbReference type="SAM" id="Phobius"/>
    </source>
</evidence>
<dbReference type="PROSITE" id="PS50011">
    <property type="entry name" value="PROTEIN_KINASE_DOM"/>
    <property type="match status" value="1"/>
</dbReference>
<evidence type="ECO:0000256" key="3">
    <source>
        <dbReference type="PROSITE-ProRule" id="PRU10141"/>
    </source>
</evidence>
<evidence type="ECO:0000259" key="5">
    <source>
        <dbReference type="PROSITE" id="PS50011"/>
    </source>
</evidence>
<dbReference type="PANTHER" id="PTHR23257">
    <property type="entry name" value="SERINE-THREONINE PROTEIN KINASE"/>
    <property type="match status" value="1"/>
</dbReference>
<name>A0A4P9YER3_ROZAC</name>
<dbReference type="InterPro" id="IPR011009">
    <property type="entry name" value="Kinase-like_dom_sf"/>
</dbReference>
<dbReference type="GO" id="GO:0005737">
    <property type="term" value="C:cytoplasm"/>
    <property type="evidence" value="ECO:0007669"/>
    <property type="project" value="TreeGrafter"/>
</dbReference>
<dbReference type="InterPro" id="IPR008271">
    <property type="entry name" value="Ser/Thr_kinase_AS"/>
</dbReference>
<dbReference type="SMART" id="SM00220">
    <property type="entry name" value="S_TKc"/>
    <property type="match status" value="1"/>
</dbReference>
<sequence>MGSFNERTSASDNFINFTYYGDDNTLSRSLVVNITGVYGFFNSVSNYFYLSREGPSSCGFSLSGYNFLELQIENPSNNLDFNLTINHMASNCVSRDSFSTIKLSTLIQINRTEISYNPQNRQTYHIPLNIFAIDLTQVQGFTFDSASTNPSWLSIRRIAAYNVSCLVRNMNFSYSLPEVYSKKHVYRPAYNDTGALSIDQKYNVIFEFIDNKILHFVPSRRGYIQSSIVFRFEKTNITDYRNIVFILKGPLLALFDIQVDNILIRSSQFLNASSFAHNSSAIYVPTSLIPTNIFSNISLVNFSPSGASFFLSDIFLLGQDATLPTSPQPSISSTMATLIQTISAIYSSSIFSNSILSNGDLSYTTPISSMSQTLKPTEQKLGQVDFNIVIILTGSIAGFFVISSAWTMIAILRRRKRQAIEEKNVSNSKNVLLNSTKKIDIAANTPVRSPSAMADSQKLFETNVKTREAAIANDYQSPKIVLGRNKSHINVGEVSSPEIPTTPTKIVLKKVDGKSKMTLSESNIIKNEPFDQTLAISSTVMSVPGYAEIDPERDVTVIGDVIGYGASSDVYRGKLLNRKFAPEVEDIAIKAFNDSYSKNAFLMEVAIHSGLKHQNVARFVGFTSQPMCMVLKFYETNVFDIISNRKDRITEQYVLHVMQSIISGMAFIHSKGIVHFDLKPRNYILYFESENILISDEECVISDFGLARMVDSIFHDKLVAGIEKEDKLGLTISYASPEVKLKEKNVTEEHKAVDVYSFGIILYELIHKRRAWHELLQSEENATENIIRHASGQNLMRTSIRVSPI</sequence>